<reference evidence="7 8" key="1">
    <citation type="submission" date="2018-06" db="EMBL/GenBank/DDBJ databases">
        <title>Comparative genomics reveals the genomic features of Rhizophagus irregularis, R. cerebriforme, R. diaphanum and Gigaspora rosea, and their symbiotic lifestyle signature.</title>
        <authorList>
            <person name="Morin E."/>
            <person name="San Clemente H."/>
            <person name="Chen E.C.H."/>
            <person name="De La Providencia I."/>
            <person name="Hainaut M."/>
            <person name="Kuo A."/>
            <person name="Kohler A."/>
            <person name="Murat C."/>
            <person name="Tang N."/>
            <person name="Roy S."/>
            <person name="Loubradou J."/>
            <person name="Henrissat B."/>
            <person name="Grigoriev I.V."/>
            <person name="Corradi N."/>
            <person name="Roux C."/>
            <person name="Martin F.M."/>
        </authorList>
    </citation>
    <scope>NUCLEOTIDE SEQUENCE [LARGE SCALE GENOMIC DNA]</scope>
    <source>
        <strain evidence="7 8">DAOM 194757</strain>
    </source>
</reference>
<dbReference type="InterPro" id="IPR034164">
    <property type="entry name" value="Pepsin-like_dom"/>
</dbReference>
<dbReference type="InterPro" id="IPR033121">
    <property type="entry name" value="PEPTIDASE_A1"/>
</dbReference>
<accession>A0A397UT17</accession>
<dbReference type="Gene3D" id="2.40.70.10">
    <property type="entry name" value="Acid Proteases"/>
    <property type="match status" value="2"/>
</dbReference>
<keyword evidence="5" id="KW-0378">Hydrolase</keyword>
<dbReference type="PANTHER" id="PTHR47966:SF51">
    <property type="entry name" value="BETA-SITE APP-CLEAVING ENZYME, ISOFORM A-RELATED"/>
    <property type="match status" value="1"/>
</dbReference>
<dbReference type="EMBL" id="QKWP01001227">
    <property type="protein sequence ID" value="RIB10623.1"/>
    <property type="molecule type" value="Genomic_DNA"/>
</dbReference>
<dbReference type="GO" id="GO:0004190">
    <property type="term" value="F:aspartic-type endopeptidase activity"/>
    <property type="evidence" value="ECO:0007669"/>
    <property type="project" value="UniProtKB-KW"/>
</dbReference>
<feature type="domain" description="Peptidase A1" evidence="6">
    <location>
        <begin position="79"/>
        <end position="389"/>
    </location>
</feature>
<dbReference type="InterPro" id="IPR021109">
    <property type="entry name" value="Peptidase_aspartic_dom_sf"/>
</dbReference>
<gene>
    <name evidence="7" type="ORF">C2G38_172404</name>
</gene>
<dbReference type="PROSITE" id="PS00141">
    <property type="entry name" value="ASP_PROTEASE"/>
    <property type="match status" value="1"/>
</dbReference>
<name>A0A397UT17_9GLOM</name>
<dbReference type="OrthoDB" id="15189at2759"/>
<keyword evidence="2 5" id="KW-0064">Aspartyl protease</keyword>
<keyword evidence="8" id="KW-1185">Reference proteome</keyword>
<protein>
    <submittedName>
        <fullName evidence="7">Aspartic peptidase domain-containing protein</fullName>
    </submittedName>
</protein>
<comment type="caution">
    <text evidence="7">The sequence shown here is derived from an EMBL/GenBank/DDBJ whole genome shotgun (WGS) entry which is preliminary data.</text>
</comment>
<evidence type="ECO:0000256" key="3">
    <source>
        <dbReference type="PIRSR" id="PIRSR601461-1"/>
    </source>
</evidence>
<keyword evidence="5" id="KW-0645">Protease</keyword>
<evidence type="ECO:0000259" key="6">
    <source>
        <dbReference type="PROSITE" id="PS51767"/>
    </source>
</evidence>
<dbReference type="PROSITE" id="PS51767">
    <property type="entry name" value="PEPTIDASE_A1"/>
    <property type="match status" value="1"/>
</dbReference>
<dbReference type="AlphaFoldDB" id="A0A397UT17"/>
<feature type="disulfide bond" evidence="4">
    <location>
        <begin position="108"/>
        <end position="113"/>
    </location>
</feature>
<dbReference type="STRING" id="44941.A0A397UT17"/>
<evidence type="ECO:0000313" key="7">
    <source>
        <dbReference type="EMBL" id="RIB10623.1"/>
    </source>
</evidence>
<sequence length="396" mass="43211">MKFYWNFVLFIALMILITFSNVISISDSNYITIELFKRESKKSISPEKRRALMAKKYYKLFKRDSVIPLVNEVNADLSYYGQITIGGQNFTVDFDTGSFDLWVPEIQCNSSQCGALNRFDPSKSPTFVPSRNSNFSASYGAGVTISGYRGHDTVIFGGISVINQTVGLAIVDGFSSLYEEDGILGLSIPIDNTNPGIMQSIKTQKLLNQTLIGFHLGRYKLNATDKSYMNLGGIDSNAYVGNIVYNNLVSQSQYSGTWTITLGDAQVDGVSIGGVNSPALIDTGTPFILGNSTQVSKILAMIPGSSFNNGTWWIPCGTTNVVSLVFNNISYQISPTELIITNNAIFPLNVSTCASAIQQSMFNGWVVGAAFLSNVYSVFDFDNSKIGFAETKAVLN</sequence>
<feature type="active site" evidence="3">
    <location>
        <position position="95"/>
    </location>
</feature>
<comment type="similarity">
    <text evidence="1 5">Belongs to the peptidase A1 family.</text>
</comment>
<dbReference type="CDD" id="cd05471">
    <property type="entry name" value="pepsin_like"/>
    <property type="match status" value="1"/>
</dbReference>
<dbReference type="Proteomes" id="UP000266673">
    <property type="component" value="Unassembled WGS sequence"/>
</dbReference>
<dbReference type="InterPro" id="IPR001461">
    <property type="entry name" value="Aspartic_peptidase_A1"/>
</dbReference>
<evidence type="ECO:0000256" key="1">
    <source>
        <dbReference type="ARBA" id="ARBA00007447"/>
    </source>
</evidence>
<dbReference type="PRINTS" id="PR00792">
    <property type="entry name" value="PEPSIN"/>
</dbReference>
<organism evidence="7 8">
    <name type="scientific">Gigaspora rosea</name>
    <dbReference type="NCBI Taxonomy" id="44941"/>
    <lineage>
        <taxon>Eukaryota</taxon>
        <taxon>Fungi</taxon>
        <taxon>Fungi incertae sedis</taxon>
        <taxon>Mucoromycota</taxon>
        <taxon>Glomeromycotina</taxon>
        <taxon>Glomeromycetes</taxon>
        <taxon>Diversisporales</taxon>
        <taxon>Gigasporaceae</taxon>
        <taxon>Gigaspora</taxon>
    </lineage>
</organism>
<evidence type="ECO:0000256" key="5">
    <source>
        <dbReference type="RuleBase" id="RU000454"/>
    </source>
</evidence>
<dbReference type="SUPFAM" id="SSF50630">
    <property type="entry name" value="Acid proteases"/>
    <property type="match status" value="1"/>
</dbReference>
<dbReference type="InterPro" id="IPR001969">
    <property type="entry name" value="Aspartic_peptidase_AS"/>
</dbReference>
<proteinExistence type="inferred from homology"/>
<evidence type="ECO:0000313" key="8">
    <source>
        <dbReference type="Proteomes" id="UP000266673"/>
    </source>
</evidence>
<evidence type="ECO:0000256" key="4">
    <source>
        <dbReference type="PIRSR" id="PIRSR601461-2"/>
    </source>
</evidence>
<feature type="active site" evidence="3">
    <location>
        <position position="282"/>
    </location>
</feature>
<evidence type="ECO:0000256" key="2">
    <source>
        <dbReference type="ARBA" id="ARBA00022750"/>
    </source>
</evidence>
<dbReference type="GO" id="GO:0006508">
    <property type="term" value="P:proteolysis"/>
    <property type="evidence" value="ECO:0007669"/>
    <property type="project" value="UniProtKB-KW"/>
</dbReference>
<dbReference type="Pfam" id="PF00026">
    <property type="entry name" value="Asp"/>
    <property type="match status" value="1"/>
</dbReference>
<dbReference type="PANTHER" id="PTHR47966">
    <property type="entry name" value="BETA-SITE APP-CLEAVING ENZYME, ISOFORM A-RELATED"/>
    <property type="match status" value="1"/>
</dbReference>
<keyword evidence="4" id="KW-1015">Disulfide bond</keyword>